<evidence type="ECO:0000313" key="1">
    <source>
        <dbReference type="EMBL" id="RNB77267.1"/>
    </source>
</evidence>
<protein>
    <submittedName>
        <fullName evidence="1">Uncharacterized protein</fullName>
    </submittedName>
</protein>
<dbReference type="Proteomes" id="UP000282028">
    <property type="component" value="Unassembled WGS sequence"/>
</dbReference>
<accession>A0A3M8CPN7</accession>
<proteinExistence type="predicted"/>
<dbReference type="RefSeq" id="WP_122907050.1">
    <property type="nucleotide sequence ID" value="NZ_RHHR01000001.1"/>
</dbReference>
<dbReference type="EMBL" id="RHHR01000001">
    <property type="protein sequence ID" value="RNB77267.1"/>
    <property type="molecule type" value="Genomic_DNA"/>
</dbReference>
<reference evidence="1 2" key="1">
    <citation type="submission" date="2018-10" db="EMBL/GenBank/DDBJ databases">
        <title>Phylogenomics of Brevibacillus.</title>
        <authorList>
            <person name="Dunlap C."/>
        </authorList>
    </citation>
    <scope>NUCLEOTIDE SEQUENCE [LARGE SCALE GENOMIC DNA]</scope>
    <source>
        <strain evidence="1 2">JCM 12215</strain>
    </source>
</reference>
<comment type="caution">
    <text evidence="1">The sequence shown here is derived from an EMBL/GenBank/DDBJ whole genome shotgun (WGS) entry which is preliminary data.</text>
</comment>
<organism evidence="1 2">
    <name type="scientific">Brevibacillus invocatus</name>
    <dbReference type="NCBI Taxonomy" id="173959"/>
    <lineage>
        <taxon>Bacteria</taxon>
        <taxon>Bacillati</taxon>
        <taxon>Bacillota</taxon>
        <taxon>Bacilli</taxon>
        <taxon>Bacillales</taxon>
        <taxon>Paenibacillaceae</taxon>
        <taxon>Brevibacillus</taxon>
    </lineage>
</organism>
<sequence length="87" mass="10448">MKNKVFFENQKIDVPVFCEGAGLIRKNLWIKITGRINLDLQSFHVEYNQMIRQKFLFITLLAYFVLQSYLNEKKGEEMFTKWVARVK</sequence>
<dbReference type="AlphaFoldDB" id="A0A3M8CPN7"/>
<name>A0A3M8CPN7_9BACL</name>
<gene>
    <name evidence="1" type="ORF">EDM52_00305</name>
</gene>
<keyword evidence="2" id="KW-1185">Reference proteome</keyword>
<evidence type="ECO:0000313" key="2">
    <source>
        <dbReference type="Proteomes" id="UP000282028"/>
    </source>
</evidence>